<dbReference type="OrthoDB" id="651456at2"/>
<dbReference type="InterPro" id="IPR011006">
    <property type="entry name" value="CheY-like_superfamily"/>
</dbReference>
<gene>
    <name evidence="3" type="ORF">LS48_01955</name>
</gene>
<dbReference type="Gene3D" id="3.40.50.2300">
    <property type="match status" value="1"/>
</dbReference>
<dbReference type="STRING" id="1548749.LS48_01955"/>
<evidence type="ECO:0000313" key="3">
    <source>
        <dbReference type="EMBL" id="KXO01251.1"/>
    </source>
</evidence>
<sequence length="226" mass="26503">MERKEINVLMIDDHKMTLVGYSSAIEVLNEQALIYAFKIYHATTFEEALYNLDETFNYRPLHLVFLDIQLPKYSNKKFQTGEDLGIEIRRRFPNTKIIVITTFDNNLLIQNLLESINPEGLMIKSDVTPSNFPQAVLDVLEDPPYYSKAVTKFLRKQQLTKLHLDRWDRLMLYYISIGTFTKDLPTYIPLSMAGIEKRKKRLKEIFEVEDGNDVDLIMRAREKGFI</sequence>
<name>A0A137RM64_9FLAO</name>
<dbReference type="GO" id="GO:0000160">
    <property type="term" value="P:phosphorelay signal transduction system"/>
    <property type="evidence" value="ECO:0007669"/>
    <property type="project" value="InterPro"/>
</dbReference>
<keyword evidence="4" id="KW-1185">Reference proteome</keyword>
<dbReference type="InterPro" id="IPR001789">
    <property type="entry name" value="Sig_transdc_resp-reg_receiver"/>
</dbReference>
<feature type="modified residue" description="4-aspartylphosphate" evidence="1">
    <location>
        <position position="67"/>
    </location>
</feature>
<dbReference type="Proteomes" id="UP000070138">
    <property type="component" value="Unassembled WGS sequence"/>
</dbReference>
<reference evidence="3 4" key="2">
    <citation type="journal article" date="2016" name="Int. J. Syst. Evol. Microbiol.">
        <title>Vitellibacter aquimaris sp. nov., a marine bacterium isolated from seawater.</title>
        <authorList>
            <person name="Thevarajoo S."/>
            <person name="Selvaratnam C."/>
            <person name="Goh K.M."/>
            <person name="Hong K.W."/>
            <person name="Chan X.Y."/>
            <person name="Chan K.G."/>
            <person name="Chong C.S."/>
        </authorList>
    </citation>
    <scope>NUCLEOTIDE SEQUENCE [LARGE SCALE GENOMIC DNA]</scope>
    <source>
        <strain evidence="3 4">D-24</strain>
    </source>
</reference>
<evidence type="ECO:0000256" key="1">
    <source>
        <dbReference type="PROSITE-ProRule" id="PRU00169"/>
    </source>
</evidence>
<dbReference type="RefSeq" id="WP_062619421.1">
    <property type="nucleotide sequence ID" value="NZ_JRWG01000001.1"/>
</dbReference>
<evidence type="ECO:0000259" key="2">
    <source>
        <dbReference type="PROSITE" id="PS50110"/>
    </source>
</evidence>
<organism evidence="3 4">
    <name type="scientific">Aequorivita aquimaris</name>
    <dbReference type="NCBI Taxonomy" id="1548749"/>
    <lineage>
        <taxon>Bacteria</taxon>
        <taxon>Pseudomonadati</taxon>
        <taxon>Bacteroidota</taxon>
        <taxon>Flavobacteriia</taxon>
        <taxon>Flavobacteriales</taxon>
        <taxon>Flavobacteriaceae</taxon>
        <taxon>Aequorivita</taxon>
    </lineage>
</organism>
<dbReference type="PROSITE" id="PS50110">
    <property type="entry name" value="RESPONSE_REGULATORY"/>
    <property type="match status" value="1"/>
</dbReference>
<comment type="caution">
    <text evidence="3">The sequence shown here is derived from an EMBL/GenBank/DDBJ whole genome shotgun (WGS) entry which is preliminary data.</text>
</comment>
<dbReference type="AlphaFoldDB" id="A0A137RM64"/>
<protein>
    <recommendedName>
        <fullName evidence="2">Response regulatory domain-containing protein</fullName>
    </recommendedName>
</protein>
<evidence type="ECO:0000313" key="4">
    <source>
        <dbReference type="Proteomes" id="UP000070138"/>
    </source>
</evidence>
<proteinExistence type="predicted"/>
<feature type="domain" description="Response regulatory" evidence="2">
    <location>
        <begin position="7"/>
        <end position="140"/>
    </location>
</feature>
<accession>A0A137RM64</accession>
<keyword evidence="1" id="KW-0597">Phosphoprotein</keyword>
<dbReference type="SUPFAM" id="SSF52172">
    <property type="entry name" value="CheY-like"/>
    <property type="match status" value="1"/>
</dbReference>
<reference evidence="4" key="1">
    <citation type="submission" date="2014-10" db="EMBL/GenBank/DDBJ databases">
        <title>Genome sequencing of Vitellibacter sp. D-24.</title>
        <authorList>
            <person name="Thevarajoo S."/>
            <person name="Selvaratnam C."/>
            <person name="Goh K.M."/>
            <person name="Chong C.S."/>
        </authorList>
    </citation>
    <scope>NUCLEOTIDE SEQUENCE [LARGE SCALE GENOMIC DNA]</scope>
    <source>
        <strain evidence="4">D-24</strain>
    </source>
</reference>
<dbReference type="EMBL" id="JRWG01000001">
    <property type="protein sequence ID" value="KXO01251.1"/>
    <property type="molecule type" value="Genomic_DNA"/>
</dbReference>